<dbReference type="InterPro" id="IPR013783">
    <property type="entry name" value="Ig-like_fold"/>
</dbReference>
<accession>A0A5E4PEE4</accession>
<dbReference type="KEGG" id="asip:AQUSIP_04910"/>
<dbReference type="SUPFAM" id="SSF49313">
    <property type="entry name" value="Cadherin-like"/>
    <property type="match status" value="1"/>
</dbReference>
<keyword evidence="2" id="KW-1185">Reference proteome</keyword>
<sequence>MAVPVLIKPLPAQVVNELASLGPVDLKNFIQAPEGSPAIRFSAALKSGQMLPKGLILTGDGILTGIPAGGTEGLHEVVVTAQNESDTLTATFLLTIKPSLASNEAQYIDKLKAQVWDALQQQLPVPDLGGVLSLPITKLDIYYILERWGTLTIWDAFNLDAPSEKKLLNIAGVSPHYQVFDRGSSLIMCPRDLFSHERTIRDGILTAQAMAQEIYKRGWTIEMAGLDKWTRAAWMEFQLLGDKHGKHLEIINYQPSEEELRVYEEKSSTLSRPEPE</sequence>
<proteinExistence type="predicted"/>
<name>A0A5E4PEE4_9COXI</name>
<evidence type="ECO:0008006" key="3">
    <source>
        <dbReference type="Google" id="ProtNLM"/>
    </source>
</evidence>
<dbReference type="InterPro" id="IPR015919">
    <property type="entry name" value="Cadherin-like_sf"/>
</dbReference>
<dbReference type="EMBL" id="LR699119">
    <property type="protein sequence ID" value="VVC75204.1"/>
    <property type="molecule type" value="Genomic_DNA"/>
</dbReference>
<evidence type="ECO:0000313" key="1">
    <source>
        <dbReference type="EMBL" id="VVC75204.1"/>
    </source>
</evidence>
<dbReference type="GO" id="GO:0016020">
    <property type="term" value="C:membrane"/>
    <property type="evidence" value="ECO:0007669"/>
    <property type="project" value="InterPro"/>
</dbReference>
<dbReference type="AlphaFoldDB" id="A0A5E4PEE4"/>
<evidence type="ECO:0000313" key="2">
    <source>
        <dbReference type="Proteomes" id="UP000324194"/>
    </source>
</evidence>
<dbReference type="RefSeq" id="WP_148338286.1">
    <property type="nucleotide sequence ID" value="NZ_LR699119.1"/>
</dbReference>
<dbReference type="Gene3D" id="2.60.40.10">
    <property type="entry name" value="Immunoglobulins"/>
    <property type="match status" value="1"/>
</dbReference>
<protein>
    <recommendedName>
        <fullName evidence="3">Dystroglycan-type cadherin-like domain-containing protein</fullName>
    </recommendedName>
</protein>
<dbReference type="GO" id="GO:0005509">
    <property type="term" value="F:calcium ion binding"/>
    <property type="evidence" value="ECO:0007669"/>
    <property type="project" value="InterPro"/>
</dbReference>
<dbReference type="Pfam" id="PF05345">
    <property type="entry name" value="He_PIG"/>
    <property type="match status" value="1"/>
</dbReference>
<dbReference type="OrthoDB" id="5692762at2"/>
<organism evidence="1 2">
    <name type="scientific">Aquicella siphonis</name>
    <dbReference type="NCBI Taxonomy" id="254247"/>
    <lineage>
        <taxon>Bacteria</taxon>
        <taxon>Pseudomonadati</taxon>
        <taxon>Pseudomonadota</taxon>
        <taxon>Gammaproteobacteria</taxon>
        <taxon>Legionellales</taxon>
        <taxon>Coxiellaceae</taxon>
        <taxon>Aquicella</taxon>
    </lineage>
</organism>
<dbReference type="Proteomes" id="UP000324194">
    <property type="component" value="Chromosome 1"/>
</dbReference>
<reference evidence="1 2" key="1">
    <citation type="submission" date="2019-08" db="EMBL/GenBank/DDBJ databases">
        <authorList>
            <person name="Guy L."/>
        </authorList>
    </citation>
    <scope>NUCLEOTIDE SEQUENCE [LARGE SCALE GENOMIC DNA]</scope>
    <source>
        <strain evidence="1 2">SGT-108</strain>
    </source>
</reference>
<gene>
    <name evidence="1" type="ORF">AQUSIP_04910</name>
</gene>